<dbReference type="Gramene" id="rna-AYBTSS11_LOCUS2956">
    <property type="protein sequence ID" value="CAJ1893082.1"/>
    <property type="gene ID" value="gene-AYBTSS11_LOCUS2956"/>
</dbReference>
<proteinExistence type="predicted"/>
<dbReference type="AlphaFoldDB" id="A0AA86RQR5"/>
<organism evidence="1 2">
    <name type="scientific">Sphenostylis stenocarpa</name>
    <dbReference type="NCBI Taxonomy" id="92480"/>
    <lineage>
        <taxon>Eukaryota</taxon>
        <taxon>Viridiplantae</taxon>
        <taxon>Streptophyta</taxon>
        <taxon>Embryophyta</taxon>
        <taxon>Tracheophyta</taxon>
        <taxon>Spermatophyta</taxon>
        <taxon>Magnoliopsida</taxon>
        <taxon>eudicotyledons</taxon>
        <taxon>Gunneridae</taxon>
        <taxon>Pentapetalae</taxon>
        <taxon>rosids</taxon>
        <taxon>fabids</taxon>
        <taxon>Fabales</taxon>
        <taxon>Fabaceae</taxon>
        <taxon>Papilionoideae</taxon>
        <taxon>50 kb inversion clade</taxon>
        <taxon>NPAAA clade</taxon>
        <taxon>indigoferoid/millettioid clade</taxon>
        <taxon>Phaseoleae</taxon>
        <taxon>Sphenostylis</taxon>
    </lineage>
</organism>
<name>A0AA86RQR5_9FABA</name>
<evidence type="ECO:0000313" key="2">
    <source>
        <dbReference type="Proteomes" id="UP001189624"/>
    </source>
</evidence>
<reference evidence="1" key="1">
    <citation type="submission" date="2023-10" db="EMBL/GenBank/DDBJ databases">
        <authorList>
            <person name="Domelevo Entfellner J.-B."/>
        </authorList>
    </citation>
    <scope>NUCLEOTIDE SEQUENCE</scope>
</reference>
<dbReference type="EMBL" id="OY731398">
    <property type="protein sequence ID" value="CAJ1893082.1"/>
    <property type="molecule type" value="Genomic_DNA"/>
</dbReference>
<dbReference type="Proteomes" id="UP001189624">
    <property type="component" value="Chromosome 1"/>
</dbReference>
<gene>
    <name evidence="1" type="ORF">AYBTSS11_LOCUS2956</name>
</gene>
<keyword evidence="2" id="KW-1185">Reference proteome</keyword>
<evidence type="ECO:0000313" key="1">
    <source>
        <dbReference type="EMBL" id="CAJ1893082.1"/>
    </source>
</evidence>
<sequence length="58" mass="6828">MLDWRYMEARRKRTLNACRSKEGKRSNDVEVMPPNVHKGWSITPNKQKCYAVTFGITK</sequence>
<accession>A0AA86RQR5</accession>
<protein>
    <submittedName>
        <fullName evidence="1">Uncharacterized protein</fullName>
    </submittedName>
</protein>